<organism evidence="3 4">
    <name type="scientific">Heterotrigona itama</name>
    <dbReference type="NCBI Taxonomy" id="395501"/>
    <lineage>
        <taxon>Eukaryota</taxon>
        <taxon>Metazoa</taxon>
        <taxon>Ecdysozoa</taxon>
        <taxon>Arthropoda</taxon>
        <taxon>Hexapoda</taxon>
        <taxon>Insecta</taxon>
        <taxon>Pterygota</taxon>
        <taxon>Neoptera</taxon>
        <taxon>Endopterygota</taxon>
        <taxon>Hymenoptera</taxon>
        <taxon>Apocrita</taxon>
        <taxon>Aculeata</taxon>
        <taxon>Apoidea</taxon>
        <taxon>Anthophila</taxon>
        <taxon>Apidae</taxon>
        <taxon>Heterotrigona</taxon>
    </lineage>
</organism>
<sequence length="375" mass="43443">MQTPLSKQTVGCIGKCTSGLSIDELDQITDNIHKTLNHPRGREIFKKFLERRDLRDNLECLTLYEVCFEIVAEETNFSQSRRETSLESLIEKVMQVKEMAEDLDGVPQIDMALLERFNEALNSDSRTSLLSILTDTRDRCRDHLKRVHESFKHMTVSIATSKLLSHSCRCSVDRYMLDILTMICTENIYVDDSRVQTVILKINNIRDTMKSLEESLMITRRLETEQWLRHSDLKAKNKTMMDDLRKANKLNKNMLSMRGWINGLQRKLLTLGDRLVERDEAVENICKKYLSLKQRKDEREDLLRASTETSQDAPKKSNGEASRTDSGISFNKDALLRRETRRSDRSAYKNCFLKILLQKAKRSCETSVTAFDKTA</sequence>
<accession>A0A6V7H2B6</accession>
<dbReference type="EMBL" id="CAJDYZ010006262">
    <property type="protein sequence ID" value="CAD1473194.1"/>
    <property type="molecule type" value="Genomic_DNA"/>
</dbReference>
<proteinExistence type="predicted"/>
<dbReference type="PROSITE" id="PS50132">
    <property type="entry name" value="RGS"/>
    <property type="match status" value="1"/>
</dbReference>
<evidence type="ECO:0000313" key="4">
    <source>
        <dbReference type="Proteomes" id="UP000752696"/>
    </source>
</evidence>
<reference evidence="3" key="1">
    <citation type="submission" date="2020-07" db="EMBL/GenBank/DDBJ databases">
        <authorList>
            <person name="Nazaruddin N."/>
        </authorList>
    </citation>
    <scope>NUCLEOTIDE SEQUENCE</scope>
</reference>
<gene>
    <name evidence="3" type="ORF">MHI_LOCUS363022</name>
</gene>
<feature type="region of interest" description="Disordered" evidence="1">
    <location>
        <begin position="302"/>
        <end position="326"/>
    </location>
</feature>
<dbReference type="Proteomes" id="UP000752696">
    <property type="component" value="Unassembled WGS sequence"/>
</dbReference>
<dbReference type="AlphaFoldDB" id="A0A6V7H2B6"/>
<evidence type="ECO:0000259" key="2">
    <source>
        <dbReference type="PROSITE" id="PS50132"/>
    </source>
</evidence>
<keyword evidence="4" id="KW-1185">Reference proteome</keyword>
<dbReference type="OrthoDB" id="6596404at2759"/>
<name>A0A6V7H2B6_9HYME</name>
<dbReference type="InterPro" id="IPR016137">
    <property type="entry name" value="RGS"/>
</dbReference>
<comment type="caution">
    <text evidence="3">The sequence shown here is derived from an EMBL/GenBank/DDBJ whole genome shotgun (WGS) entry which is preliminary data.</text>
</comment>
<evidence type="ECO:0000313" key="3">
    <source>
        <dbReference type="EMBL" id="CAD1473194.1"/>
    </source>
</evidence>
<protein>
    <recommendedName>
        <fullName evidence="2">RGS domain-containing protein</fullName>
    </recommendedName>
</protein>
<evidence type="ECO:0000256" key="1">
    <source>
        <dbReference type="SAM" id="MobiDB-lite"/>
    </source>
</evidence>
<feature type="domain" description="RGS" evidence="2">
    <location>
        <begin position="31"/>
        <end position="94"/>
    </location>
</feature>